<sequence length="34" mass="4149">FSRACAHHDCRRHPYPGQGRRHCLFLCRALLWQR</sequence>
<keyword evidence="2" id="KW-1185">Reference proteome</keyword>
<protein>
    <submittedName>
        <fullName evidence="1">Uncharacterized protein</fullName>
    </submittedName>
</protein>
<organism evidence="1 2">
    <name type="scientific">Verticillium longisporum</name>
    <name type="common">Verticillium dahliae var. longisporum</name>
    <dbReference type="NCBI Taxonomy" id="100787"/>
    <lineage>
        <taxon>Eukaryota</taxon>
        <taxon>Fungi</taxon>
        <taxon>Dikarya</taxon>
        <taxon>Ascomycota</taxon>
        <taxon>Pezizomycotina</taxon>
        <taxon>Sordariomycetes</taxon>
        <taxon>Hypocreomycetidae</taxon>
        <taxon>Glomerellales</taxon>
        <taxon>Plectosphaerellaceae</taxon>
        <taxon>Verticillium</taxon>
    </lineage>
</organism>
<name>A0A0G4MNK6_VERLO</name>
<dbReference type="EMBL" id="CVQH01023732">
    <property type="protein sequence ID" value="CRK35873.1"/>
    <property type="molecule type" value="Genomic_DNA"/>
</dbReference>
<reference evidence="1 2" key="1">
    <citation type="submission" date="2015-05" db="EMBL/GenBank/DDBJ databases">
        <authorList>
            <person name="Wang D.B."/>
            <person name="Wang M."/>
        </authorList>
    </citation>
    <scope>NUCLEOTIDE SEQUENCE [LARGE SCALE GENOMIC DNA]</scope>
    <source>
        <strain evidence="1">VL1</strain>
    </source>
</reference>
<feature type="non-terminal residue" evidence="1">
    <location>
        <position position="1"/>
    </location>
</feature>
<dbReference type="AlphaFoldDB" id="A0A0G4MNK6"/>
<evidence type="ECO:0000313" key="1">
    <source>
        <dbReference type="EMBL" id="CRK35873.1"/>
    </source>
</evidence>
<proteinExistence type="predicted"/>
<accession>A0A0G4MNK6</accession>
<dbReference type="Proteomes" id="UP000044602">
    <property type="component" value="Unassembled WGS sequence"/>
</dbReference>
<gene>
    <name evidence="1" type="ORF">BN1708_019852</name>
</gene>
<evidence type="ECO:0000313" key="2">
    <source>
        <dbReference type="Proteomes" id="UP000044602"/>
    </source>
</evidence>